<reference evidence="7 8" key="1">
    <citation type="submission" date="2017-07" db="EMBL/GenBank/DDBJ databases">
        <title>Elstera cyanobacteriorum sp. nov., a novel bacterium isolated from cyanobacterial aggregates in a eutrophic lake.</title>
        <authorList>
            <person name="Cai H."/>
        </authorList>
    </citation>
    <scope>NUCLEOTIDE SEQUENCE [LARGE SCALE GENOMIC DNA]</scope>
    <source>
        <strain evidence="7 8">TH019</strain>
    </source>
</reference>
<feature type="domain" description="Lipopolysaccharide assembly protein A" evidence="6">
    <location>
        <begin position="27"/>
        <end position="90"/>
    </location>
</feature>
<dbReference type="RefSeq" id="WP_094409495.1">
    <property type="nucleotide sequence ID" value="NZ_BMJZ01000002.1"/>
</dbReference>
<keyword evidence="8" id="KW-1185">Reference proteome</keyword>
<evidence type="ECO:0000313" key="8">
    <source>
        <dbReference type="Proteomes" id="UP000216361"/>
    </source>
</evidence>
<dbReference type="Proteomes" id="UP000216361">
    <property type="component" value="Unassembled WGS sequence"/>
</dbReference>
<dbReference type="EMBL" id="NOXS01000033">
    <property type="protein sequence ID" value="OYQ17933.1"/>
    <property type="molecule type" value="Genomic_DNA"/>
</dbReference>
<dbReference type="OrthoDB" id="7357768at2"/>
<keyword evidence="4 5" id="KW-0472">Membrane</keyword>
<evidence type="ECO:0000256" key="1">
    <source>
        <dbReference type="ARBA" id="ARBA00022475"/>
    </source>
</evidence>
<evidence type="ECO:0000259" key="6">
    <source>
        <dbReference type="Pfam" id="PF06305"/>
    </source>
</evidence>
<dbReference type="InterPro" id="IPR010445">
    <property type="entry name" value="LapA_dom"/>
</dbReference>
<keyword evidence="3 5" id="KW-1133">Transmembrane helix</keyword>
<evidence type="ECO:0000313" key="7">
    <source>
        <dbReference type="EMBL" id="OYQ17933.1"/>
    </source>
</evidence>
<protein>
    <recommendedName>
        <fullName evidence="6">Lipopolysaccharide assembly protein A domain-containing protein</fullName>
    </recommendedName>
</protein>
<feature type="transmembrane region" description="Helical" evidence="5">
    <location>
        <begin position="7"/>
        <end position="26"/>
    </location>
</feature>
<keyword evidence="2 5" id="KW-0812">Transmembrane</keyword>
<evidence type="ECO:0000256" key="3">
    <source>
        <dbReference type="ARBA" id="ARBA00022989"/>
    </source>
</evidence>
<feature type="transmembrane region" description="Helical" evidence="5">
    <location>
        <begin position="46"/>
        <end position="71"/>
    </location>
</feature>
<evidence type="ECO:0000256" key="2">
    <source>
        <dbReference type="ARBA" id="ARBA00022692"/>
    </source>
</evidence>
<evidence type="ECO:0000256" key="5">
    <source>
        <dbReference type="SAM" id="Phobius"/>
    </source>
</evidence>
<comment type="caution">
    <text evidence="7">The sequence shown here is derived from an EMBL/GenBank/DDBJ whole genome shotgun (WGS) entry which is preliminary data.</text>
</comment>
<dbReference type="GO" id="GO:0005886">
    <property type="term" value="C:plasma membrane"/>
    <property type="evidence" value="ECO:0007669"/>
    <property type="project" value="InterPro"/>
</dbReference>
<name>A0A255XLU2_9PROT</name>
<organism evidence="7 8">
    <name type="scientific">Elstera cyanobacteriorum</name>
    <dbReference type="NCBI Taxonomy" id="2022747"/>
    <lineage>
        <taxon>Bacteria</taxon>
        <taxon>Pseudomonadati</taxon>
        <taxon>Pseudomonadota</taxon>
        <taxon>Alphaproteobacteria</taxon>
        <taxon>Rhodospirillales</taxon>
        <taxon>Rhodospirillaceae</taxon>
        <taxon>Elstera</taxon>
    </lineage>
</organism>
<evidence type="ECO:0000256" key="4">
    <source>
        <dbReference type="ARBA" id="ARBA00023136"/>
    </source>
</evidence>
<gene>
    <name evidence="7" type="ORF">CHR90_13260</name>
</gene>
<proteinExistence type="predicted"/>
<keyword evidence="1" id="KW-1003">Cell membrane</keyword>
<dbReference type="Pfam" id="PF06305">
    <property type="entry name" value="LapA_dom"/>
    <property type="match status" value="1"/>
</dbReference>
<sequence>MPRLIRLLSLGITLPVTLAVVIFAIANRGPVSVDFWPFALAVDVPVYGLALGTLAIGCLLGALLTWVPLLLTRRALAASRQKLVKLEADLAQASAEKA</sequence>
<dbReference type="AlphaFoldDB" id="A0A255XLU2"/>
<accession>A0A255XLU2</accession>